<dbReference type="GO" id="GO:0006508">
    <property type="term" value="P:proteolysis"/>
    <property type="evidence" value="ECO:0007669"/>
    <property type="project" value="UniProtKB-KW"/>
</dbReference>
<evidence type="ECO:0000259" key="12">
    <source>
        <dbReference type="PROSITE" id="PS51767"/>
    </source>
</evidence>
<name>A0A8H7S239_9FUNG</name>
<evidence type="ECO:0000256" key="11">
    <source>
        <dbReference type="SAM" id="SignalP"/>
    </source>
</evidence>
<gene>
    <name evidence="13" type="ORF">INT45_010733</name>
</gene>
<sequence length="379" mass="41758">MRLAYLSSALLFWLTFVASAPSPAKHKVKLRRFGNNTSPSSFIVSGKERQVSYQNGSGYYGAITLGNPPQEFNVVFDTGSADLWVVSSKCTTVDICYNHRKYITADSTTYHVNKDKRSIDVWYGTGHISARLGHDTVNLANGAIEIKNQVVADATVLSRDFIGSPFDGIFGLGLEDLSSSPKYLPPFYTMMEQGMLHEPLFAFYTQANMGEIDFGGIDPSRYKGSIHYVDVIDNKFWMVEMDSFRYSNGIKGGSRNVIIDSGTTLIITTPKDAMAIHSVIPGALNNGDSTWSIPCHHVNSLPDLLLTIGGKTLAISPQNYVLRPAGHTSSLCLSGISGQILNDEDDEDEETWILGDVFMKQFYTVFDVGHHRIGLAEAR</sequence>
<comment type="catalytic activity">
    <reaction evidence="1">
        <text>Hydrolysis of proteins with broad specificity similar to that of pepsin A, preferring hydrophobic residues at P1 and P1'. Clots milk and activates trypsinogen. Does not cleave 4-Gln-|-His-5, but does cleave 10-His-|-Leu-11 and 12-Val-|-Glu-13 in B chain of insulin.</text>
        <dbReference type="EC" id="3.4.23.21"/>
    </reaction>
</comment>
<dbReference type="OrthoDB" id="15189at2759"/>
<keyword evidence="9" id="KW-1015">Disulfide bond</keyword>
<comment type="similarity">
    <text evidence="2 10">Belongs to the peptidase A1 family.</text>
</comment>
<dbReference type="Pfam" id="PF00026">
    <property type="entry name" value="Asp"/>
    <property type="match status" value="1"/>
</dbReference>
<evidence type="ECO:0000256" key="8">
    <source>
        <dbReference type="PIRSR" id="PIRSR601461-1"/>
    </source>
</evidence>
<dbReference type="InterPro" id="IPR021109">
    <property type="entry name" value="Peptidase_aspartic_dom_sf"/>
</dbReference>
<feature type="disulfide bond" evidence="9">
    <location>
        <begin position="90"/>
        <end position="96"/>
    </location>
</feature>
<reference evidence="13 14" key="1">
    <citation type="submission" date="2020-12" db="EMBL/GenBank/DDBJ databases">
        <title>Metabolic potential, ecology and presence of endohyphal bacteria is reflected in genomic diversity of Mucoromycotina.</title>
        <authorList>
            <person name="Muszewska A."/>
            <person name="Okrasinska A."/>
            <person name="Steczkiewicz K."/>
            <person name="Drgas O."/>
            <person name="Orlowska M."/>
            <person name="Perlinska-Lenart U."/>
            <person name="Aleksandrzak-Piekarczyk T."/>
            <person name="Szatraj K."/>
            <person name="Zielenkiewicz U."/>
            <person name="Pilsyk S."/>
            <person name="Malc E."/>
            <person name="Mieczkowski P."/>
            <person name="Kruszewska J.S."/>
            <person name="Biernat P."/>
            <person name="Pawlowska J."/>
        </authorList>
    </citation>
    <scope>NUCLEOTIDE SEQUENCE [LARGE SCALE GENOMIC DNA]</scope>
    <source>
        <strain evidence="13 14">CBS 142.35</strain>
    </source>
</reference>
<keyword evidence="14" id="KW-1185">Reference proteome</keyword>
<evidence type="ECO:0000256" key="5">
    <source>
        <dbReference type="ARBA" id="ARBA00022729"/>
    </source>
</evidence>
<dbReference type="InterPro" id="IPR001461">
    <property type="entry name" value="Aspartic_peptidase_A1"/>
</dbReference>
<protein>
    <recommendedName>
        <fullName evidence="3">rhizopuspepsin</fullName>
        <ecNumber evidence="3">3.4.23.21</ecNumber>
    </recommendedName>
</protein>
<feature type="active site" evidence="8">
    <location>
        <position position="77"/>
    </location>
</feature>
<dbReference type="EC" id="3.4.23.21" evidence="3"/>
<keyword evidence="5 11" id="KW-0732">Signal</keyword>
<dbReference type="Proteomes" id="UP000646827">
    <property type="component" value="Unassembled WGS sequence"/>
</dbReference>
<evidence type="ECO:0000256" key="7">
    <source>
        <dbReference type="ARBA" id="ARBA00022801"/>
    </source>
</evidence>
<feature type="active site" evidence="8">
    <location>
        <position position="260"/>
    </location>
</feature>
<comment type="caution">
    <text evidence="13">The sequence shown here is derived from an EMBL/GenBank/DDBJ whole genome shotgun (WGS) entry which is preliminary data.</text>
</comment>
<organism evidence="13 14">
    <name type="scientific">Circinella minor</name>
    <dbReference type="NCBI Taxonomy" id="1195481"/>
    <lineage>
        <taxon>Eukaryota</taxon>
        <taxon>Fungi</taxon>
        <taxon>Fungi incertae sedis</taxon>
        <taxon>Mucoromycota</taxon>
        <taxon>Mucoromycotina</taxon>
        <taxon>Mucoromycetes</taxon>
        <taxon>Mucorales</taxon>
        <taxon>Lichtheimiaceae</taxon>
        <taxon>Circinella</taxon>
    </lineage>
</organism>
<dbReference type="FunFam" id="2.40.70.10:FF:000115">
    <property type="entry name" value="Lysosomal aspartic protease"/>
    <property type="match status" value="1"/>
</dbReference>
<evidence type="ECO:0000313" key="13">
    <source>
        <dbReference type="EMBL" id="KAG2220347.1"/>
    </source>
</evidence>
<dbReference type="PANTHER" id="PTHR47966:SF51">
    <property type="entry name" value="BETA-SITE APP-CLEAVING ENZYME, ISOFORM A-RELATED"/>
    <property type="match status" value="1"/>
</dbReference>
<evidence type="ECO:0000256" key="1">
    <source>
        <dbReference type="ARBA" id="ARBA00001130"/>
    </source>
</evidence>
<evidence type="ECO:0000256" key="4">
    <source>
        <dbReference type="ARBA" id="ARBA00022670"/>
    </source>
</evidence>
<feature type="signal peptide" evidence="11">
    <location>
        <begin position="1"/>
        <end position="19"/>
    </location>
</feature>
<dbReference type="Gene3D" id="2.40.70.10">
    <property type="entry name" value="Acid Proteases"/>
    <property type="match status" value="2"/>
</dbReference>
<dbReference type="InterPro" id="IPR033121">
    <property type="entry name" value="PEPTIDASE_A1"/>
</dbReference>
<dbReference type="SUPFAM" id="SSF50630">
    <property type="entry name" value="Acid proteases"/>
    <property type="match status" value="1"/>
</dbReference>
<keyword evidence="6 10" id="KW-0064">Aspartyl protease</keyword>
<evidence type="ECO:0000313" key="14">
    <source>
        <dbReference type="Proteomes" id="UP000646827"/>
    </source>
</evidence>
<dbReference type="PROSITE" id="PS51767">
    <property type="entry name" value="PEPTIDASE_A1"/>
    <property type="match status" value="1"/>
</dbReference>
<dbReference type="PRINTS" id="PR00792">
    <property type="entry name" value="PEPSIN"/>
</dbReference>
<evidence type="ECO:0000256" key="6">
    <source>
        <dbReference type="ARBA" id="ARBA00022750"/>
    </source>
</evidence>
<dbReference type="AlphaFoldDB" id="A0A8H7S239"/>
<feature type="domain" description="Peptidase A1" evidence="12">
    <location>
        <begin position="59"/>
        <end position="376"/>
    </location>
</feature>
<dbReference type="PROSITE" id="PS00141">
    <property type="entry name" value="ASP_PROTEASE"/>
    <property type="match status" value="2"/>
</dbReference>
<evidence type="ECO:0000256" key="3">
    <source>
        <dbReference type="ARBA" id="ARBA00013205"/>
    </source>
</evidence>
<proteinExistence type="inferred from homology"/>
<evidence type="ECO:0000256" key="10">
    <source>
        <dbReference type="RuleBase" id="RU000454"/>
    </source>
</evidence>
<accession>A0A8H7S239</accession>
<keyword evidence="7 10" id="KW-0378">Hydrolase</keyword>
<feature type="chain" id="PRO_5034047689" description="rhizopuspepsin" evidence="11">
    <location>
        <begin position="20"/>
        <end position="379"/>
    </location>
</feature>
<evidence type="ECO:0000256" key="2">
    <source>
        <dbReference type="ARBA" id="ARBA00007447"/>
    </source>
</evidence>
<dbReference type="PANTHER" id="PTHR47966">
    <property type="entry name" value="BETA-SITE APP-CLEAVING ENZYME, ISOFORM A-RELATED"/>
    <property type="match status" value="1"/>
</dbReference>
<dbReference type="EMBL" id="JAEPRB010000143">
    <property type="protein sequence ID" value="KAG2220347.1"/>
    <property type="molecule type" value="Genomic_DNA"/>
</dbReference>
<keyword evidence="4 10" id="KW-0645">Protease</keyword>
<evidence type="ECO:0000256" key="9">
    <source>
        <dbReference type="PIRSR" id="PIRSR601461-2"/>
    </source>
</evidence>
<dbReference type="GO" id="GO:0004190">
    <property type="term" value="F:aspartic-type endopeptidase activity"/>
    <property type="evidence" value="ECO:0007669"/>
    <property type="project" value="UniProtKB-KW"/>
</dbReference>
<dbReference type="InterPro" id="IPR001969">
    <property type="entry name" value="Aspartic_peptidase_AS"/>
</dbReference>